<feature type="transmembrane region" description="Helical" evidence="1">
    <location>
        <begin position="15"/>
        <end position="35"/>
    </location>
</feature>
<gene>
    <name evidence="2" type="ORF">CO174_00930</name>
</gene>
<name>A0A2M7XDY9_9BACT</name>
<keyword evidence="1" id="KW-0472">Membrane</keyword>
<keyword evidence="1" id="KW-0812">Transmembrane</keyword>
<sequence>MPETKLTKAPIRSDFPMIVNVIHIAEFIQFAYWYATPKAYREQKTQKDFAAAVGVCEDTLTDWKRHPQFWPLVRKMIGEQMKENIPDVIESLRDNAMNKGGASEVGLYLKIAGLNNPND</sequence>
<evidence type="ECO:0008006" key="4">
    <source>
        <dbReference type="Google" id="ProtNLM"/>
    </source>
</evidence>
<protein>
    <recommendedName>
        <fullName evidence="4">Homeodomain phBC6A51-type domain-containing protein</fullName>
    </recommendedName>
</protein>
<proteinExistence type="predicted"/>
<organism evidence="2 3">
    <name type="scientific">Candidatus Uhrbacteria bacterium CG_4_9_14_3_um_filter_50_9</name>
    <dbReference type="NCBI Taxonomy" id="1975035"/>
    <lineage>
        <taxon>Bacteria</taxon>
        <taxon>Candidatus Uhriibacteriota</taxon>
    </lineage>
</organism>
<accession>A0A2M7XDY9</accession>
<comment type="caution">
    <text evidence="2">The sequence shown here is derived from an EMBL/GenBank/DDBJ whole genome shotgun (WGS) entry which is preliminary data.</text>
</comment>
<dbReference type="EMBL" id="PFWU01000011">
    <property type="protein sequence ID" value="PJA46094.1"/>
    <property type="molecule type" value="Genomic_DNA"/>
</dbReference>
<dbReference type="Proteomes" id="UP000229385">
    <property type="component" value="Unassembled WGS sequence"/>
</dbReference>
<reference evidence="3" key="1">
    <citation type="submission" date="2017-09" db="EMBL/GenBank/DDBJ databases">
        <title>Depth-based differentiation of microbial function through sediment-hosted aquifers and enrichment of novel symbionts in the deep terrestrial subsurface.</title>
        <authorList>
            <person name="Probst A.J."/>
            <person name="Ladd B."/>
            <person name="Jarett J.K."/>
            <person name="Geller-Mcgrath D.E."/>
            <person name="Sieber C.M.K."/>
            <person name="Emerson J.B."/>
            <person name="Anantharaman K."/>
            <person name="Thomas B.C."/>
            <person name="Malmstrom R."/>
            <person name="Stieglmeier M."/>
            <person name="Klingl A."/>
            <person name="Woyke T."/>
            <person name="Ryan C.M."/>
            <person name="Banfield J.F."/>
        </authorList>
    </citation>
    <scope>NUCLEOTIDE SEQUENCE [LARGE SCALE GENOMIC DNA]</scope>
</reference>
<evidence type="ECO:0000256" key="1">
    <source>
        <dbReference type="SAM" id="Phobius"/>
    </source>
</evidence>
<dbReference type="AlphaFoldDB" id="A0A2M7XDY9"/>
<evidence type="ECO:0000313" key="2">
    <source>
        <dbReference type="EMBL" id="PJA46094.1"/>
    </source>
</evidence>
<dbReference type="Gene3D" id="1.10.10.60">
    <property type="entry name" value="Homeodomain-like"/>
    <property type="match status" value="1"/>
</dbReference>
<evidence type="ECO:0000313" key="3">
    <source>
        <dbReference type="Proteomes" id="UP000229385"/>
    </source>
</evidence>
<keyword evidence="1" id="KW-1133">Transmembrane helix</keyword>